<dbReference type="STRING" id="714943.Mucpa_6838"/>
<name>H1Y1L3_9SPHI</name>
<accession>H1Y1L3</accession>
<keyword evidence="3" id="KW-1185">Reference proteome</keyword>
<gene>
    <name evidence="2" type="ORF">Mucpa_6838</name>
</gene>
<protein>
    <recommendedName>
        <fullName evidence="1">Helix-turn-helix domain-containing protein</fullName>
    </recommendedName>
</protein>
<dbReference type="InterPro" id="IPR041657">
    <property type="entry name" value="HTH_17"/>
</dbReference>
<dbReference type="AlphaFoldDB" id="H1Y1L3"/>
<evidence type="ECO:0000313" key="2">
    <source>
        <dbReference type="EMBL" id="EHQ30887.1"/>
    </source>
</evidence>
<dbReference type="eggNOG" id="ENOG5030JXA">
    <property type="taxonomic scope" value="Bacteria"/>
</dbReference>
<sequence>MPSEIITKDDLEAFRRSLINDIQDLLSNNKPDSKEWLRCADVRKFLKVSTGTVQNLRISGKLKSKKIGGMHFYRLADIENMLNDKLQKI</sequence>
<dbReference type="PANTHER" id="PTHR34585:SF22">
    <property type="entry name" value="HELIX-TURN-HELIX DOMAIN-CONTAINING PROTEIN"/>
    <property type="match status" value="1"/>
</dbReference>
<reference evidence="2" key="1">
    <citation type="submission" date="2011-09" db="EMBL/GenBank/DDBJ databases">
        <title>The permanent draft genome of Mucilaginibacter paludis DSM 18603.</title>
        <authorList>
            <consortium name="US DOE Joint Genome Institute (JGI-PGF)"/>
            <person name="Lucas S."/>
            <person name="Han J."/>
            <person name="Lapidus A."/>
            <person name="Bruce D."/>
            <person name="Goodwin L."/>
            <person name="Pitluck S."/>
            <person name="Peters L."/>
            <person name="Kyrpides N."/>
            <person name="Mavromatis K."/>
            <person name="Ivanova N."/>
            <person name="Mikhailova N."/>
            <person name="Held B."/>
            <person name="Detter J.C."/>
            <person name="Tapia R."/>
            <person name="Han C."/>
            <person name="Land M."/>
            <person name="Hauser L."/>
            <person name="Markowitz V."/>
            <person name="Cheng J.-F."/>
            <person name="Hugenholtz P."/>
            <person name="Woyke T."/>
            <person name="Wu D."/>
            <person name="Tindall B."/>
            <person name="Brambilla E."/>
            <person name="Klenk H.-P."/>
            <person name="Eisen J.A."/>
        </authorList>
    </citation>
    <scope>NUCLEOTIDE SEQUENCE [LARGE SCALE GENOMIC DNA]</scope>
    <source>
        <strain evidence="2">DSM 18603</strain>
    </source>
</reference>
<dbReference type="HOGENOM" id="CLU_133781_4_0_10"/>
<organism evidence="2 3">
    <name type="scientific">Mucilaginibacter paludis DSM 18603</name>
    <dbReference type="NCBI Taxonomy" id="714943"/>
    <lineage>
        <taxon>Bacteria</taxon>
        <taxon>Pseudomonadati</taxon>
        <taxon>Bacteroidota</taxon>
        <taxon>Sphingobacteriia</taxon>
        <taxon>Sphingobacteriales</taxon>
        <taxon>Sphingobacteriaceae</taxon>
        <taxon>Mucilaginibacter</taxon>
    </lineage>
</organism>
<evidence type="ECO:0000259" key="1">
    <source>
        <dbReference type="Pfam" id="PF12728"/>
    </source>
</evidence>
<dbReference type="OrthoDB" id="1524679at2"/>
<evidence type="ECO:0000313" key="3">
    <source>
        <dbReference type="Proteomes" id="UP000002774"/>
    </source>
</evidence>
<dbReference type="EMBL" id="CM001403">
    <property type="protein sequence ID" value="EHQ30887.1"/>
    <property type="molecule type" value="Genomic_DNA"/>
</dbReference>
<proteinExistence type="predicted"/>
<dbReference type="PANTHER" id="PTHR34585">
    <property type="match status" value="1"/>
</dbReference>
<dbReference type="RefSeq" id="WP_008512933.1">
    <property type="nucleotide sequence ID" value="NZ_CM001403.1"/>
</dbReference>
<dbReference type="Pfam" id="PF12728">
    <property type="entry name" value="HTH_17"/>
    <property type="match status" value="1"/>
</dbReference>
<feature type="domain" description="Helix-turn-helix" evidence="1">
    <location>
        <begin position="36"/>
        <end position="83"/>
    </location>
</feature>
<dbReference type="Proteomes" id="UP000002774">
    <property type="component" value="Chromosome"/>
</dbReference>